<evidence type="ECO:0000313" key="3">
    <source>
        <dbReference type="WBParaSite" id="ACRNAN_Path_1307.g5131.t1"/>
    </source>
</evidence>
<protein>
    <submittedName>
        <fullName evidence="3">Secreted protein</fullName>
    </submittedName>
</protein>
<keyword evidence="2" id="KW-1185">Reference proteome</keyword>
<evidence type="ECO:0000313" key="2">
    <source>
        <dbReference type="Proteomes" id="UP000887540"/>
    </source>
</evidence>
<feature type="chain" id="PRO_5038023735" evidence="1">
    <location>
        <begin position="25"/>
        <end position="78"/>
    </location>
</feature>
<dbReference type="WBParaSite" id="ACRNAN_Path_1307.g5131.t1">
    <property type="protein sequence ID" value="ACRNAN_Path_1307.g5131.t1"/>
    <property type="gene ID" value="ACRNAN_Path_1307.g5131"/>
</dbReference>
<organism evidence="2 3">
    <name type="scientific">Acrobeloides nanus</name>
    <dbReference type="NCBI Taxonomy" id="290746"/>
    <lineage>
        <taxon>Eukaryota</taxon>
        <taxon>Metazoa</taxon>
        <taxon>Ecdysozoa</taxon>
        <taxon>Nematoda</taxon>
        <taxon>Chromadorea</taxon>
        <taxon>Rhabditida</taxon>
        <taxon>Tylenchina</taxon>
        <taxon>Cephalobomorpha</taxon>
        <taxon>Cephaloboidea</taxon>
        <taxon>Cephalobidae</taxon>
        <taxon>Acrobeloides</taxon>
    </lineage>
</organism>
<sequence>MNGGINFSFMGLVFCMQIWGLIMGEDSGEEVGVDHSLLCPPRSHDIFHKPCMDYCARAYRNNNGGACGKQTRQRGQSV</sequence>
<evidence type="ECO:0000256" key="1">
    <source>
        <dbReference type="SAM" id="SignalP"/>
    </source>
</evidence>
<proteinExistence type="predicted"/>
<dbReference type="AlphaFoldDB" id="A0A914BYP2"/>
<feature type="signal peptide" evidence="1">
    <location>
        <begin position="1"/>
        <end position="24"/>
    </location>
</feature>
<reference evidence="3" key="1">
    <citation type="submission" date="2022-11" db="UniProtKB">
        <authorList>
            <consortium name="WormBaseParasite"/>
        </authorList>
    </citation>
    <scope>IDENTIFICATION</scope>
</reference>
<keyword evidence="1" id="KW-0732">Signal</keyword>
<name>A0A914BYP2_9BILA</name>
<dbReference type="Proteomes" id="UP000887540">
    <property type="component" value="Unplaced"/>
</dbReference>
<accession>A0A914BYP2</accession>